<reference evidence="2" key="1">
    <citation type="submission" date="2020-05" db="EMBL/GenBank/DDBJ databases">
        <title>Phylogenomic resolution of chytrid fungi.</title>
        <authorList>
            <person name="Stajich J.E."/>
            <person name="Amses K."/>
            <person name="Simmons R."/>
            <person name="Seto K."/>
            <person name="Myers J."/>
            <person name="Bonds A."/>
            <person name="Quandt C.A."/>
            <person name="Barry K."/>
            <person name="Liu P."/>
            <person name="Grigoriev I."/>
            <person name="Longcore J.E."/>
            <person name="James T.Y."/>
        </authorList>
    </citation>
    <scope>NUCLEOTIDE SEQUENCE</scope>
    <source>
        <strain evidence="2">JEL0476</strain>
    </source>
</reference>
<gene>
    <name evidence="2" type="ORF">HK099_006504</name>
</gene>
<dbReference type="AlphaFoldDB" id="A0AAD5XZ16"/>
<dbReference type="EMBL" id="JADGJW010000566">
    <property type="protein sequence ID" value="KAJ3215127.1"/>
    <property type="molecule type" value="Genomic_DNA"/>
</dbReference>
<organism evidence="2 3">
    <name type="scientific">Clydaea vesicula</name>
    <dbReference type="NCBI Taxonomy" id="447962"/>
    <lineage>
        <taxon>Eukaryota</taxon>
        <taxon>Fungi</taxon>
        <taxon>Fungi incertae sedis</taxon>
        <taxon>Chytridiomycota</taxon>
        <taxon>Chytridiomycota incertae sedis</taxon>
        <taxon>Chytridiomycetes</taxon>
        <taxon>Lobulomycetales</taxon>
        <taxon>Lobulomycetaceae</taxon>
        <taxon>Clydaea</taxon>
    </lineage>
</organism>
<comment type="caution">
    <text evidence="2">The sequence shown here is derived from an EMBL/GenBank/DDBJ whole genome shotgun (WGS) entry which is preliminary data.</text>
</comment>
<evidence type="ECO:0000313" key="3">
    <source>
        <dbReference type="Proteomes" id="UP001211065"/>
    </source>
</evidence>
<evidence type="ECO:0000313" key="2">
    <source>
        <dbReference type="EMBL" id="KAJ3215127.1"/>
    </source>
</evidence>
<feature type="compositionally biased region" description="Basic and acidic residues" evidence="1">
    <location>
        <begin position="1"/>
        <end position="13"/>
    </location>
</feature>
<proteinExistence type="predicted"/>
<accession>A0AAD5XZ16</accession>
<feature type="region of interest" description="Disordered" evidence="1">
    <location>
        <begin position="42"/>
        <end position="90"/>
    </location>
</feature>
<feature type="region of interest" description="Disordered" evidence="1">
    <location>
        <begin position="1"/>
        <end position="25"/>
    </location>
</feature>
<name>A0AAD5XZ16_9FUNG</name>
<sequence length="190" mass="21929">MEQLRSKKDDHLFITDPLNPSRYDDKLISKNLENQGYQLPHHFTQANTSNSNTSKEPKALSMSTFVDQDRSTKKNKSKNYSTGSTRENKSEKYSMGGCNYNWDECCNRTYESTHKSSMGLFKNNKKERIFNSDPLVPPRYVDVVASTSLQNQEPESISMTTLADKDLSEKKLETESTKNKCCNDWYLAFY</sequence>
<dbReference type="Proteomes" id="UP001211065">
    <property type="component" value="Unassembled WGS sequence"/>
</dbReference>
<evidence type="ECO:0000256" key="1">
    <source>
        <dbReference type="SAM" id="MobiDB-lite"/>
    </source>
</evidence>
<feature type="compositionally biased region" description="Polar residues" evidence="1">
    <location>
        <begin position="44"/>
        <end position="54"/>
    </location>
</feature>
<keyword evidence="3" id="KW-1185">Reference proteome</keyword>
<protein>
    <submittedName>
        <fullName evidence="2">Uncharacterized protein</fullName>
    </submittedName>
</protein>